<dbReference type="EMBL" id="JBHLVF010000041">
    <property type="protein sequence ID" value="MFC0394279.1"/>
    <property type="molecule type" value="Genomic_DNA"/>
</dbReference>
<keyword evidence="2" id="KW-1185">Reference proteome</keyword>
<evidence type="ECO:0000313" key="1">
    <source>
        <dbReference type="EMBL" id="MFC0394279.1"/>
    </source>
</evidence>
<dbReference type="RefSeq" id="WP_204815436.1">
    <property type="nucleotide sequence ID" value="NZ_JANHOF010000001.1"/>
</dbReference>
<dbReference type="PANTHER" id="PTHR47406:SF2">
    <property type="entry name" value="ALPHA GLUCURONIDASE N-TERMINAL DOMAIN-CONTAINING PROTEIN"/>
    <property type="match status" value="1"/>
</dbReference>
<accession>A0ABV6JEF9</accession>
<sequence length="320" mass="36912">MADRRGIVLDLDDLHEGWPDLLHKANINVLGLHNWSQEHESSQKIDAIIDYFQSAEGVRMAERLRTLNIGLEFELHAMSWLLPREHYPSHPEWFRMDDSGERRQYDNLCPSNEEAMEVVRSNAAILAQKLKPTTDRYYMWQDDNKPWCRCERCRPYSTSDQNLLVMNAIQASIQTIDQYAKLSYLAYTTTLDSPPEKIKPRKGVFLEVTGPGIHQMNNTRPSGIHDEKFQQSLERNLQVFGVEHAQVLEYWLDSSLQSGWKKPVSRLRFDEAAAAYDIGFYESKGISSITTFGVFLDEVYFQTYGAPPIEAYGRLLGGNR</sequence>
<dbReference type="Pfam" id="PF16126">
    <property type="entry name" value="DUF4838"/>
    <property type="match status" value="1"/>
</dbReference>
<dbReference type="InterPro" id="IPR032287">
    <property type="entry name" value="DUF4838"/>
</dbReference>
<proteinExistence type="predicted"/>
<dbReference type="Proteomes" id="UP001589818">
    <property type="component" value="Unassembled WGS sequence"/>
</dbReference>
<comment type="caution">
    <text evidence="1">The sequence shown here is derived from an EMBL/GenBank/DDBJ whole genome shotgun (WGS) entry which is preliminary data.</text>
</comment>
<dbReference type="PANTHER" id="PTHR47406">
    <property type="entry name" value="COAGULATION FACTOR 5/8 TYPE, C-TERMINAL"/>
    <property type="match status" value="1"/>
</dbReference>
<gene>
    <name evidence="1" type="ORF">ACFFJ8_23310</name>
</gene>
<name>A0ABV6JEF9_9BACL</name>
<organism evidence="1 2">
    <name type="scientific">Paenibacillus mendelii</name>
    <dbReference type="NCBI Taxonomy" id="206163"/>
    <lineage>
        <taxon>Bacteria</taxon>
        <taxon>Bacillati</taxon>
        <taxon>Bacillota</taxon>
        <taxon>Bacilli</taxon>
        <taxon>Bacillales</taxon>
        <taxon>Paenibacillaceae</taxon>
        <taxon>Paenibacillus</taxon>
    </lineage>
</organism>
<evidence type="ECO:0000313" key="2">
    <source>
        <dbReference type="Proteomes" id="UP001589818"/>
    </source>
</evidence>
<protein>
    <submittedName>
        <fullName evidence="1">DUF4838 domain-containing protein</fullName>
    </submittedName>
</protein>
<reference evidence="1 2" key="1">
    <citation type="submission" date="2024-09" db="EMBL/GenBank/DDBJ databases">
        <authorList>
            <person name="Sun Q."/>
            <person name="Mori K."/>
        </authorList>
    </citation>
    <scope>NUCLEOTIDE SEQUENCE [LARGE SCALE GENOMIC DNA]</scope>
    <source>
        <strain evidence="1 2">CCM 4839</strain>
    </source>
</reference>
<dbReference type="Gene3D" id="3.20.20.80">
    <property type="entry name" value="Glycosidases"/>
    <property type="match status" value="1"/>
</dbReference>